<organism evidence="2 3">
    <name type="scientific">Carboxydothermus pertinax</name>
    <dbReference type="NCBI Taxonomy" id="870242"/>
    <lineage>
        <taxon>Bacteria</taxon>
        <taxon>Bacillati</taxon>
        <taxon>Bacillota</taxon>
        <taxon>Clostridia</taxon>
        <taxon>Thermoanaerobacterales</taxon>
        <taxon>Thermoanaerobacteraceae</taxon>
        <taxon>Carboxydothermus</taxon>
    </lineage>
</organism>
<name>A0A1L8CW77_9THEO</name>
<dbReference type="InterPro" id="IPR037522">
    <property type="entry name" value="HD_GYP_dom"/>
</dbReference>
<sequence>MALSINVASLAFSLNRTFGLYEKQDRLHLLRRTFIALQLGRKLQLSKEEMENLFLYSLVDEEHLLFKDRKVMGQIFEIIFLAEKVADKLRRRKVCIFTKNKIKKYLIDEYKEMGTVCALLELMEKEAFWFNLEEEFLFLDILKLTMGWEKLNILAEEELKRVNVLIAKLIDNKDLLTRRHSQRVAKLAVKISEELKLSKEQISKIEFASILHDIGKLAIPTKILNKPGKLTEVEFLLMKSHPFYTFKLFEDIGGLEDICKWAGYHHEKLDGSGYPFKVNEKDLDLEARIIQVADITAAVMEKRSYRNPMNVAQVIEILETDVQNHKIDGDIVRITEKILKEREEIQLY</sequence>
<accession>A0A1L8CW77</accession>
<feature type="domain" description="HD-GYP" evidence="1">
    <location>
        <begin position="155"/>
        <end position="348"/>
    </location>
</feature>
<dbReference type="CDD" id="cd00077">
    <property type="entry name" value="HDc"/>
    <property type="match status" value="1"/>
</dbReference>
<dbReference type="GO" id="GO:0004112">
    <property type="term" value="F:cyclic-nucleotide phosphodiesterase activity"/>
    <property type="evidence" value="ECO:0007669"/>
    <property type="project" value="TreeGrafter"/>
</dbReference>
<reference evidence="3" key="1">
    <citation type="submission" date="2016-12" db="EMBL/GenBank/DDBJ databases">
        <title>Draft Genome Sequences od Carboxydothermus pertinax and islandicus, Hydrogenogenic Carboxydotrophic Bacteria.</title>
        <authorList>
            <person name="Fukuyama Y."/>
            <person name="Ohmae K."/>
            <person name="Yoneda Y."/>
            <person name="Yoshida T."/>
            <person name="Sako Y."/>
        </authorList>
    </citation>
    <scope>NUCLEOTIDE SEQUENCE [LARGE SCALE GENOMIC DNA]</scope>
    <source>
        <strain evidence="3">Ug1</strain>
    </source>
</reference>
<evidence type="ECO:0000259" key="1">
    <source>
        <dbReference type="PROSITE" id="PS51832"/>
    </source>
</evidence>
<comment type="caution">
    <text evidence="2">The sequence shown here is derived from an EMBL/GenBank/DDBJ whole genome shotgun (WGS) entry which is preliminary data.</text>
</comment>
<dbReference type="SUPFAM" id="SSF109604">
    <property type="entry name" value="HD-domain/PDEase-like"/>
    <property type="match status" value="1"/>
</dbReference>
<dbReference type="STRING" id="870242.cpu_16570"/>
<dbReference type="InterPro" id="IPR003607">
    <property type="entry name" value="HD/PDEase_dom"/>
</dbReference>
<dbReference type="Gene3D" id="1.10.3210.10">
    <property type="entry name" value="Hypothetical protein af1432"/>
    <property type="match status" value="1"/>
</dbReference>
<proteinExistence type="predicted"/>
<dbReference type="EMBL" id="BDJK01000031">
    <property type="protein sequence ID" value="GAV23147.1"/>
    <property type="molecule type" value="Genomic_DNA"/>
</dbReference>
<dbReference type="PANTHER" id="PTHR43155">
    <property type="entry name" value="CYCLIC DI-GMP PHOSPHODIESTERASE PA4108-RELATED"/>
    <property type="match status" value="1"/>
</dbReference>
<gene>
    <name evidence="2" type="ORF">cpu_16570</name>
</gene>
<dbReference type="GO" id="GO:0009214">
    <property type="term" value="P:cyclic nucleotide catabolic process"/>
    <property type="evidence" value="ECO:0007669"/>
    <property type="project" value="TreeGrafter"/>
</dbReference>
<dbReference type="SMART" id="SM00471">
    <property type="entry name" value="HDc"/>
    <property type="match status" value="1"/>
</dbReference>
<dbReference type="AlphaFoldDB" id="A0A1L8CW77"/>
<dbReference type="RefSeq" id="WP_075859597.1">
    <property type="nucleotide sequence ID" value="NZ_BDJK01000031.1"/>
</dbReference>
<dbReference type="PANTHER" id="PTHR43155:SF1">
    <property type="entry name" value="3'3'-CGAMP-SPECIFIC PHOSPHODIESTERASE 1"/>
    <property type="match status" value="1"/>
</dbReference>
<dbReference type="Pfam" id="PF13487">
    <property type="entry name" value="HD_5"/>
    <property type="match status" value="1"/>
</dbReference>
<evidence type="ECO:0000313" key="3">
    <source>
        <dbReference type="Proteomes" id="UP000187485"/>
    </source>
</evidence>
<dbReference type="PROSITE" id="PS51832">
    <property type="entry name" value="HD_GYP"/>
    <property type="match status" value="1"/>
</dbReference>
<dbReference type="Proteomes" id="UP000187485">
    <property type="component" value="Unassembled WGS sequence"/>
</dbReference>
<evidence type="ECO:0000313" key="2">
    <source>
        <dbReference type="EMBL" id="GAV23147.1"/>
    </source>
</evidence>
<keyword evidence="3" id="KW-1185">Reference proteome</keyword>
<protein>
    <recommendedName>
        <fullName evidence="1">HD-GYP domain-containing protein</fullName>
    </recommendedName>
</protein>